<dbReference type="SUPFAM" id="SSF57756">
    <property type="entry name" value="Retrovirus zinc finger-like domains"/>
    <property type="match status" value="1"/>
</dbReference>
<evidence type="ECO:0008006" key="4">
    <source>
        <dbReference type="Google" id="ProtNLM"/>
    </source>
</evidence>
<protein>
    <recommendedName>
        <fullName evidence="4">CCHC-type domain-containing protein</fullName>
    </recommendedName>
</protein>
<sequence length="320" mass="35651">MGNKEIAMFNGIGFHTWQVKLKGHLMRKGLWSIITTDAQNLTAQQIRERQAKDEKALGILITSVADDIIHHLDEATSAKQAWETLERTFGAKSKHSKISLKMQLYGLAMYENETLSSLVNRLKSLCTQLSYIECHIDDDDKVAVLLKALPSTYDNIVTVLKEKEPIPTLESVINSLQEDHNNKHPHNETNASKALYVSSSKHTKACKHCGKYNHLSSECYKIKKCVKCGKLGHPPQFCNKGNGGNGDNGGKKVTFKGKRVNYVQSESDDSDDEDQRAHSDNDEVNMVTSAFSSPSTSISSSNKHAKGQLKYSYSEGNDIY</sequence>
<dbReference type="GO" id="GO:0008270">
    <property type="term" value="F:zinc ion binding"/>
    <property type="evidence" value="ECO:0007669"/>
    <property type="project" value="InterPro"/>
</dbReference>
<dbReference type="InterPro" id="IPR036875">
    <property type="entry name" value="Znf_CCHC_sf"/>
</dbReference>
<feature type="region of interest" description="Disordered" evidence="1">
    <location>
        <begin position="264"/>
        <end position="320"/>
    </location>
</feature>
<dbReference type="AlphaFoldDB" id="A0A9D4V6G2"/>
<dbReference type="PANTHER" id="PTHR47481:SF33">
    <property type="entry name" value="RETROTRANSPOSON COPIA-LIKE N-TERMINAL DOMAIN-CONTAINING PROTEIN"/>
    <property type="match status" value="1"/>
</dbReference>
<evidence type="ECO:0000313" key="2">
    <source>
        <dbReference type="EMBL" id="KAI5080181.1"/>
    </source>
</evidence>
<keyword evidence="3" id="KW-1185">Reference proteome</keyword>
<dbReference type="OrthoDB" id="8063676at2759"/>
<gene>
    <name evidence="2" type="ORF">GOP47_0005660</name>
</gene>
<reference evidence="2 3" key="1">
    <citation type="submission" date="2021-01" db="EMBL/GenBank/DDBJ databases">
        <title>Adiantum capillus-veneris genome.</title>
        <authorList>
            <person name="Fang Y."/>
            <person name="Liao Q."/>
        </authorList>
    </citation>
    <scope>NUCLEOTIDE SEQUENCE [LARGE SCALE GENOMIC DNA]</scope>
    <source>
        <strain evidence="2">H3</strain>
        <tissue evidence="2">Leaf</tissue>
    </source>
</reference>
<comment type="caution">
    <text evidence="2">The sequence shown here is derived from an EMBL/GenBank/DDBJ whole genome shotgun (WGS) entry which is preliminary data.</text>
</comment>
<dbReference type="GO" id="GO:0003676">
    <property type="term" value="F:nucleic acid binding"/>
    <property type="evidence" value="ECO:0007669"/>
    <property type="project" value="InterPro"/>
</dbReference>
<dbReference type="Pfam" id="PF14223">
    <property type="entry name" value="Retrotran_gag_2"/>
    <property type="match status" value="1"/>
</dbReference>
<dbReference type="EMBL" id="JABFUD020000005">
    <property type="protein sequence ID" value="KAI5080181.1"/>
    <property type="molecule type" value="Genomic_DNA"/>
</dbReference>
<evidence type="ECO:0000313" key="3">
    <source>
        <dbReference type="Proteomes" id="UP000886520"/>
    </source>
</evidence>
<accession>A0A9D4V6G2</accession>
<proteinExistence type="predicted"/>
<feature type="compositionally biased region" description="Low complexity" evidence="1">
    <location>
        <begin position="289"/>
        <end position="301"/>
    </location>
</feature>
<dbReference type="PANTHER" id="PTHR47481">
    <property type="match status" value="1"/>
</dbReference>
<dbReference type="Proteomes" id="UP000886520">
    <property type="component" value="Chromosome 5"/>
</dbReference>
<name>A0A9D4V6G2_ADICA</name>
<evidence type="ECO:0000256" key="1">
    <source>
        <dbReference type="SAM" id="MobiDB-lite"/>
    </source>
</evidence>
<organism evidence="2 3">
    <name type="scientific">Adiantum capillus-veneris</name>
    <name type="common">Maidenhair fern</name>
    <dbReference type="NCBI Taxonomy" id="13818"/>
    <lineage>
        <taxon>Eukaryota</taxon>
        <taxon>Viridiplantae</taxon>
        <taxon>Streptophyta</taxon>
        <taxon>Embryophyta</taxon>
        <taxon>Tracheophyta</taxon>
        <taxon>Polypodiopsida</taxon>
        <taxon>Polypodiidae</taxon>
        <taxon>Polypodiales</taxon>
        <taxon>Pteridineae</taxon>
        <taxon>Pteridaceae</taxon>
        <taxon>Vittarioideae</taxon>
        <taxon>Adiantum</taxon>
    </lineage>
</organism>
<dbReference type="Gene3D" id="4.10.60.10">
    <property type="entry name" value="Zinc finger, CCHC-type"/>
    <property type="match status" value="1"/>
</dbReference>